<dbReference type="SUPFAM" id="SSF88659">
    <property type="entry name" value="Sigma3 and sigma4 domains of RNA polymerase sigma factors"/>
    <property type="match status" value="1"/>
</dbReference>
<dbReference type="Proteomes" id="UP000006362">
    <property type="component" value="Chromosome"/>
</dbReference>
<keyword evidence="4" id="KW-0804">Transcription</keyword>
<gene>
    <name evidence="7" type="ordered locus">Theam_1456</name>
</gene>
<dbReference type="InterPro" id="IPR013324">
    <property type="entry name" value="RNA_pol_sigma_r3/r4-like"/>
</dbReference>
<dbReference type="PANTHER" id="PTHR30385:SF7">
    <property type="entry name" value="RNA POLYMERASE SIGMA FACTOR FLIA"/>
    <property type="match status" value="1"/>
</dbReference>
<keyword evidence="8" id="KW-1185">Reference proteome</keyword>
<dbReference type="PANTHER" id="PTHR30385">
    <property type="entry name" value="SIGMA FACTOR F FLAGELLAR"/>
    <property type="match status" value="1"/>
</dbReference>
<evidence type="ECO:0000256" key="3">
    <source>
        <dbReference type="ARBA" id="ARBA00023125"/>
    </source>
</evidence>
<dbReference type="SUPFAM" id="SSF88946">
    <property type="entry name" value="Sigma2 domain of RNA polymerase sigma factors"/>
    <property type="match status" value="1"/>
</dbReference>
<dbReference type="GO" id="GO:0006352">
    <property type="term" value="P:DNA-templated transcription initiation"/>
    <property type="evidence" value="ECO:0007669"/>
    <property type="project" value="InterPro"/>
</dbReference>
<accession>E8T489</accession>
<dbReference type="EMBL" id="CP002444">
    <property type="protein sequence ID" value="ADU97418.1"/>
    <property type="molecule type" value="Genomic_DNA"/>
</dbReference>
<evidence type="ECO:0000256" key="1">
    <source>
        <dbReference type="ARBA" id="ARBA00023015"/>
    </source>
</evidence>
<feature type="domain" description="RNA polymerase sigma-70 region 2" evidence="5">
    <location>
        <begin position="9"/>
        <end position="79"/>
    </location>
</feature>
<dbReference type="Gene3D" id="1.10.1740.10">
    <property type="match status" value="1"/>
</dbReference>
<dbReference type="RefSeq" id="WP_013538204.1">
    <property type="nucleotide sequence ID" value="NC_014926.1"/>
</dbReference>
<dbReference type="NCBIfam" id="TIGR02937">
    <property type="entry name" value="sigma70-ECF"/>
    <property type="match status" value="1"/>
</dbReference>
<evidence type="ECO:0000313" key="7">
    <source>
        <dbReference type="EMBL" id="ADU97418.1"/>
    </source>
</evidence>
<dbReference type="InterPro" id="IPR007630">
    <property type="entry name" value="RNA_pol_sigma70_r4"/>
</dbReference>
<sequence>MYTKTRKELVLEHLPLVKKVANRIYRRIPEGAVEFEELVNTGVIGLIKAIERYDENRAKFSTYAYIKIRGEILDYLRKLDFLPRSVREKVKNGDLDDLKEGVASFISIEEKLFADSDRFTVKDTLASPDDGPEERMLLEDAKEKLTEAIKKLSEKEQLVLQLIFVEELDLKSIGEILGISVSRVSQIKSSALKKLRKFLEDSL</sequence>
<organism evidence="7 8">
    <name type="scientific">Thermovibrio ammonificans (strain DSM 15698 / JCM 12110 / HB-1)</name>
    <dbReference type="NCBI Taxonomy" id="648996"/>
    <lineage>
        <taxon>Bacteria</taxon>
        <taxon>Pseudomonadati</taxon>
        <taxon>Aquificota</taxon>
        <taxon>Aquificia</taxon>
        <taxon>Desulfurobacteriales</taxon>
        <taxon>Desulfurobacteriaceae</taxon>
        <taxon>Thermovibrio</taxon>
    </lineage>
</organism>
<evidence type="ECO:0000256" key="4">
    <source>
        <dbReference type="ARBA" id="ARBA00023163"/>
    </source>
</evidence>
<dbReference type="Pfam" id="PF04545">
    <property type="entry name" value="Sigma70_r4"/>
    <property type="match status" value="1"/>
</dbReference>
<protein>
    <submittedName>
        <fullName evidence="7">RNA polymerase, sigma 28 subunit, FliA/WhiG subfamily</fullName>
    </submittedName>
</protein>
<dbReference type="GO" id="GO:0016987">
    <property type="term" value="F:sigma factor activity"/>
    <property type="evidence" value="ECO:0007669"/>
    <property type="project" value="UniProtKB-KW"/>
</dbReference>
<dbReference type="eggNOG" id="COG1191">
    <property type="taxonomic scope" value="Bacteria"/>
</dbReference>
<dbReference type="GO" id="GO:0003677">
    <property type="term" value="F:DNA binding"/>
    <property type="evidence" value="ECO:0007669"/>
    <property type="project" value="UniProtKB-KW"/>
</dbReference>
<dbReference type="InterPro" id="IPR013325">
    <property type="entry name" value="RNA_pol_sigma_r2"/>
</dbReference>
<evidence type="ECO:0000259" key="5">
    <source>
        <dbReference type="Pfam" id="PF04542"/>
    </source>
</evidence>
<keyword evidence="3" id="KW-0238">DNA-binding</keyword>
<dbReference type="InterPro" id="IPR007627">
    <property type="entry name" value="RNA_pol_sigma70_r2"/>
</dbReference>
<evidence type="ECO:0000256" key="2">
    <source>
        <dbReference type="ARBA" id="ARBA00023082"/>
    </source>
</evidence>
<feature type="domain" description="RNA polymerase sigma-70 region 4" evidence="6">
    <location>
        <begin position="148"/>
        <end position="197"/>
    </location>
</feature>
<evidence type="ECO:0000259" key="6">
    <source>
        <dbReference type="Pfam" id="PF04545"/>
    </source>
</evidence>
<dbReference type="Pfam" id="PF04542">
    <property type="entry name" value="Sigma70_r2"/>
    <property type="match status" value="1"/>
</dbReference>
<dbReference type="OrthoDB" id="9799825at2"/>
<dbReference type="Gene3D" id="1.20.140.160">
    <property type="match status" value="1"/>
</dbReference>
<dbReference type="InterPro" id="IPR014284">
    <property type="entry name" value="RNA_pol_sigma-70_dom"/>
</dbReference>
<keyword evidence="1" id="KW-0805">Transcription regulation</keyword>
<dbReference type="PRINTS" id="PR00046">
    <property type="entry name" value="SIGMA70FCT"/>
</dbReference>
<reference evidence="7" key="1">
    <citation type="submission" date="2011-01" db="EMBL/GenBank/DDBJ databases">
        <title>Complete sequence of chromosome of Thermovibrio ammonificans HB-1.</title>
        <authorList>
            <consortium name="US DOE Joint Genome Institute"/>
            <person name="Lucas S."/>
            <person name="Copeland A."/>
            <person name="Lapidus A."/>
            <person name="Cheng J.-F."/>
            <person name="Goodwin L."/>
            <person name="Pitluck S."/>
            <person name="Davenport K."/>
            <person name="Detter J.C."/>
            <person name="Han C."/>
            <person name="Tapia R."/>
            <person name="Land M."/>
            <person name="Hauser L."/>
            <person name="Kyrpides N."/>
            <person name="Ivanova N."/>
            <person name="Ovchinnikova G."/>
            <person name="Vetriani C."/>
            <person name="Woyke T."/>
        </authorList>
    </citation>
    <scope>NUCLEOTIDE SEQUENCE [LARGE SCALE GENOMIC DNA]</scope>
    <source>
        <strain evidence="7">HB-1</strain>
    </source>
</reference>
<proteinExistence type="predicted"/>
<dbReference type="InterPro" id="IPR000943">
    <property type="entry name" value="RNA_pol_sigma70"/>
</dbReference>
<keyword evidence="2" id="KW-0731">Sigma factor</keyword>
<dbReference type="CDD" id="cd06171">
    <property type="entry name" value="Sigma70_r4"/>
    <property type="match status" value="1"/>
</dbReference>
<name>E8T489_THEA1</name>
<dbReference type="STRING" id="648996.Theam_1456"/>
<dbReference type="HOGENOM" id="CLU_014793_8_1_0"/>
<evidence type="ECO:0000313" key="8">
    <source>
        <dbReference type="Proteomes" id="UP000006362"/>
    </source>
</evidence>
<dbReference type="KEGG" id="tam:Theam_1456"/>
<dbReference type="AlphaFoldDB" id="E8T489"/>